<evidence type="ECO:0000313" key="7">
    <source>
        <dbReference type="Proteomes" id="UP000249396"/>
    </source>
</evidence>
<evidence type="ECO:0000259" key="5">
    <source>
        <dbReference type="Pfam" id="PF21706"/>
    </source>
</evidence>
<dbReference type="SUPFAM" id="SSF55424">
    <property type="entry name" value="FAD/NAD-linked reductases, dimerisation (C-terminal) domain"/>
    <property type="match status" value="1"/>
</dbReference>
<dbReference type="InterPro" id="IPR037092">
    <property type="entry name" value="FlavoCytC_S_DH_flav-bd_sf"/>
</dbReference>
<reference evidence="6 7" key="1">
    <citation type="journal article" date="2018" name="Aquat. Microb. Ecol.">
        <title>Gammaproteobacterial methanotrophs dominate.</title>
        <authorList>
            <person name="Rissanen A.J."/>
            <person name="Saarenheimo J."/>
            <person name="Tiirola M."/>
            <person name="Peura S."/>
            <person name="Aalto S.L."/>
            <person name="Karvinen A."/>
            <person name="Nykanen H."/>
        </authorList>
    </citation>
    <scope>NUCLEOTIDE SEQUENCE [LARGE SCALE GENOMIC DNA]</scope>
    <source>
        <strain evidence="6">AMbin10</strain>
    </source>
</reference>
<dbReference type="PANTHER" id="PTHR43755">
    <property type="match status" value="1"/>
</dbReference>
<dbReference type="InterPro" id="IPR052541">
    <property type="entry name" value="SQRD"/>
</dbReference>
<dbReference type="Pfam" id="PF09242">
    <property type="entry name" value="FCSD-flav_bind"/>
    <property type="match status" value="1"/>
</dbReference>
<keyword evidence="1" id="KW-0285">Flavoprotein</keyword>
<evidence type="ECO:0000256" key="2">
    <source>
        <dbReference type="ARBA" id="ARBA00022827"/>
    </source>
</evidence>
<dbReference type="InterPro" id="IPR006311">
    <property type="entry name" value="TAT_signal"/>
</dbReference>
<keyword evidence="2" id="KW-0274">FAD</keyword>
<dbReference type="GO" id="GO:0016491">
    <property type="term" value="F:oxidoreductase activity"/>
    <property type="evidence" value="ECO:0007669"/>
    <property type="project" value="InterPro"/>
</dbReference>
<name>A0A2W4QU45_9GAMM</name>
<dbReference type="SUPFAM" id="SSF51905">
    <property type="entry name" value="FAD/NAD(P)-binding domain"/>
    <property type="match status" value="2"/>
</dbReference>
<dbReference type="FunFam" id="3.50.50.60:FF:000234">
    <property type="entry name" value="Flavocytochrome C sulfide dehydrogenase"/>
    <property type="match status" value="1"/>
</dbReference>
<sequence length="424" mass="46244">MSGFTRRTFLKLAGTVGAMGLAGCAATPTKGTKARVVIIGGGYGGSTAAKYLKLLNPNLDVTLIEKLKTYYSCAGSNEVIAGWHDLDWLRRSRDGLRTKLGVNLIRAKVVEIDPQKRLVSLKDGTEIPYDRLVLSPGVDMRFDAIEGYDLKTSKLIPHAWKAGKQTTLLLNQLKAMRDGGVVIITVPPSPYRCPPGPYERASLIANYLKQFKPKSKVIILDAKTQFPKQALFLKGWQDLYPGMVEWVSSEKEGQVDHINPSKLIVATEFNSHRADVLNVIPPQKAGWLARKTELADQSGWCPVDPHSFESTRIPNIHIIGDACIASPMPKSAFSANSQAKTCAASIVDLLNGHLPGPPSLINHCYSFLASDYAISINGVYEYSVTEKQLVATGGGETPMNADRGREAEFAKSWRENITADSFGG</sequence>
<evidence type="ECO:0000313" key="6">
    <source>
        <dbReference type="EMBL" id="PZN74626.1"/>
    </source>
</evidence>
<dbReference type="Gene3D" id="3.50.50.60">
    <property type="entry name" value="FAD/NAD(P)-binding domain"/>
    <property type="match status" value="2"/>
</dbReference>
<dbReference type="InterPro" id="IPR036188">
    <property type="entry name" value="FAD/NAD-bd_sf"/>
</dbReference>
<feature type="domain" description="Flavocytochrome c sulphide dehydrogenase flavin-binding" evidence="4">
    <location>
        <begin position="357"/>
        <end position="422"/>
    </location>
</feature>
<dbReference type="PROSITE" id="PS51257">
    <property type="entry name" value="PROKAR_LIPOPROTEIN"/>
    <property type="match status" value="1"/>
</dbReference>
<dbReference type="PANTHER" id="PTHR43755:SF1">
    <property type="entry name" value="FAD-DEPENDENT PYRIDINE NUCLEOTIDE-DISULPHIDE OXIDOREDUCTASE"/>
    <property type="match status" value="1"/>
</dbReference>
<feature type="domain" description="FAD/NAD(P)-binding" evidence="3">
    <location>
        <begin position="35"/>
        <end position="148"/>
    </location>
</feature>
<organism evidence="6 7">
    <name type="scientific">Candidatus Methylumidiphilus alinenensis</name>
    <dbReference type="NCBI Taxonomy" id="2202197"/>
    <lineage>
        <taxon>Bacteria</taxon>
        <taxon>Pseudomonadati</taxon>
        <taxon>Pseudomonadota</taxon>
        <taxon>Gammaproteobacteria</taxon>
        <taxon>Methylococcales</taxon>
        <taxon>Candidatus Methylumidiphilus</taxon>
    </lineage>
</organism>
<dbReference type="InterPro" id="IPR049386">
    <property type="entry name" value="FCSD_central"/>
</dbReference>
<comment type="caution">
    <text evidence="6">The sequence shown here is derived from an EMBL/GenBank/DDBJ whole genome shotgun (WGS) entry which is preliminary data.</text>
</comment>
<dbReference type="InterPro" id="IPR016156">
    <property type="entry name" value="FAD/NAD-linked_Rdtase_dimer_sf"/>
</dbReference>
<dbReference type="Pfam" id="PF21706">
    <property type="entry name" value="FCSD_central"/>
    <property type="match status" value="1"/>
</dbReference>
<dbReference type="Gene3D" id="3.90.760.10">
    <property type="entry name" value="Flavocytochrome c sulphide dehydrogenase, flavin-binding domain"/>
    <property type="match status" value="1"/>
</dbReference>
<dbReference type="Pfam" id="PF07992">
    <property type="entry name" value="Pyr_redox_2"/>
    <property type="match status" value="1"/>
</dbReference>
<dbReference type="AlphaFoldDB" id="A0A2W4QU45"/>
<dbReference type="InterPro" id="IPR023753">
    <property type="entry name" value="FAD/NAD-binding_dom"/>
</dbReference>
<feature type="domain" description="Sulfide dehydrogenase [flavocytochrome c] flavoprotein chain central" evidence="5">
    <location>
        <begin position="166"/>
        <end position="281"/>
    </location>
</feature>
<dbReference type="Proteomes" id="UP000249396">
    <property type="component" value="Unassembled WGS sequence"/>
</dbReference>
<proteinExistence type="predicted"/>
<dbReference type="EMBL" id="QJPH01000417">
    <property type="protein sequence ID" value="PZN74626.1"/>
    <property type="molecule type" value="Genomic_DNA"/>
</dbReference>
<accession>A0A2W4QU45</accession>
<gene>
    <name evidence="6" type="ORF">DM484_20805</name>
</gene>
<protein>
    <submittedName>
        <fullName evidence="6">Cytochrome C</fullName>
    </submittedName>
</protein>
<dbReference type="PROSITE" id="PS51318">
    <property type="entry name" value="TAT"/>
    <property type="match status" value="1"/>
</dbReference>
<evidence type="ECO:0000259" key="3">
    <source>
        <dbReference type="Pfam" id="PF07992"/>
    </source>
</evidence>
<evidence type="ECO:0000256" key="1">
    <source>
        <dbReference type="ARBA" id="ARBA00022630"/>
    </source>
</evidence>
<dbReference type="InterPro" id="IPR015323">
    <property type="entry name" value="FlavoCytC_S_DH_flav-bd"/>
</dbReference>
<dbReference type="GO" id="GO:0050660">
    <property type="term" value="F:flavin adenine dinucleotide binding"/>
    <property type="evidence" value="ECO:0007669"/>
    <property type="project" value="InterPro"/>
</dbReference>
<evidence type="ECO:0000259" key="4">
    <source>
        <dbReference type="Pfam" id="PF09242"/>
    </source>
</evidence>